<name>A0A915CG98_PARUN</name>
<organism evidence="1 2">
    <name type="scientific">Parascaris univalens</name>
    <name type="common">Nematode worm</name>
    <dbReference type="NCBI Taxonomy" id="6257"/>
    <lineage>
        <taxon>Eukaryota</taxon>
        <taxon>Metazoa</taxon>
        <taxon>Ecdysozoa</taxon>
        <taxon>Nematoda</taxon>
        <taxon>Chromadorea</taxon>
        <taxon>Rhabditida</taxon>
        <taxon>Spirurina</taxon>
        <taxon>Ascaridomorpha</taxon>
        <taxon>Ascaridoidea</taxon>
        <taxon>Ascarididae</taxon>
        <taxon>Parascaris</taxon>
    </lineage>
</organism>
<evidence type="ECO:0000313" key="1">
    <source>
        <dbReference type="Proteomes" id="UP000887569"/>
    </source>
</evidence>
<accession>A0A915CG98</accession>
<dbReference type="WBParaSite" id="PgR170_g009_t02">
    <property type="protein sequence ID" value="PgR170_g009_t02"/>
    <property type="gene ID" value="PgR170_g009"/>
</dbReference>
<reference evidence="2 3" key="1">
    <citation type="submission" date="2022-11" db="UniProtKB">
        <authorList>
            <consortium name="WormBaseParasite"/>
        </authorList>
    </citation>
    <scope>IDENTIFICATION</scope>
</reference>
<dbReference type="WBParaSite" id="PgR170_g009_t03">
    <property type="protein sequence ID" value="PgR170_g009_t03"/>
    <property type="gene ID" value="PgR170_g009"/>
</dbReference>
<protein>
    <submittedName>
        <fullName evidence="2 3">Uncharacterized protein</fullName>
    </submittedName>
</protein>
<sequence>MLMELGLNVTRLITLLRHCKRRIRCTRNLVWIKLLATTDSWSNKVWHSAHLHTTICIIDVAKTSIRRIHIRISKCRCTIRSSRSELTCTDETNLLSVLTSAHLQRSFILYNSTKFTSNLSE</sequence>
<dbReference type="Proteomes" id="UP000887569">
    <property type="component" value="Unplaced"/>
</dbReference>
<proteinExistence type="predicted"/>
<dbReference type="WBParaSite" id="PgR170_g009_t04">
    <property type="protein sequence ID" value="PgR170_g009_t04"/>
    <property type="gene ID" value="PgR170_g009"/>
</dbReference>
<keyword evidence="1" id="KW-1185">Reference proteome</keyword>
<dbReference type="WBParaSite" id="PgR170_g009_t01">
    <property type="protein sequence ID" value="PgR170_g009_t01"/>
    <property type="gene ID" value="PgR170_g009"/>
</dbReference>
<evidence type="ECO:0000313" key="2">
    <source>
        <dbReference type="WBParaSite" id="PgR170_g009_t01"/>
    </source>
</evidence>
<evidence type="ECO:0000313" key="3">
    <source>
        <dbReference type="WBParaSite" id="PgR170_g009_t02"/>
    </source>
</evidence>
<dbReference type="AlphaFoldDB" id="A0A915CG98"/>